<dbReference type="InterPro" id="IPR051795">
    <property type="entry name" value="Glycosyl_Hydrlase_43"/>
</dbReference>
<comment type="caution">
    <text evidence="9">The sequence shown here is derived from an EMBL/GenBank/DDBJ whole genome shotgun (WGS) entry which is preliminary data.</text>
</comment>
<dbReference type="PANTHER" id="PTHR42812">
    <property type="entry name" value="BETA-XYLOSIDASE"/>
    <property type="match status" value="1"/>
</dbReference>
<keyword evidence="7" id="KW-0732">Signal</keyword>
<evidence type="ECO:0000256" key="6">
    <source>
        <dbReference type="RuleBase" id="RU361187"/>
    </source>
</evidence>
<feature type="domain" description="Beta-xylosidase C-terminal Concanavalin A-like" evidence="8">
    <location>
        <begin position="345"/>
        <end position="541"/>
    </location>
</feature>
<feature type="signal peptide" evidence="7">
    <location>
        <begin position="1"/>
        <end position="21"/>
    </location>
</feature>
<evidence type="ECO:0000256" key="1">
    <source>
        <dbReference type="ARBA" id="ARBA00009865"/>
    </source>
</evidence>
<dbReference type="CDD" id="cd09001">
    <property type="entry name" value="GH43_FsAxh1-like"/>
    <property type="match status" value="1"/>
</dbReference>
<evidence type="ECO:0000256" key="5">
    <source>
        <dbReference type="PIRSR" id="PIRSR606710-2"/>
    </source>
</evidence>
<dbReference type="Proteomes" id="UP000441336">
    <property type="component" value="Unassembled WGS sequence"/>
</dbReference>
<evidence type="ECO:0000256" key="7">
    <source>
        <dbReference type="SAM" id="SignalP"/>
    </source>
</evidence>
<evidence type="ECO:0000313" key="9">
    <source>
        <dbReference type="EMBL" id="MVN76008.1"/>
    </source>
</evidence>
<sequence>MRLFCLLLLLAAISLCGPAQAQPTPPPPAWVPDLGNGQYKNPVLYADYSDPDVVRVGEDYYLTSSSFNAAPGLPILHSKDLVNWTIIGHALPVQPPRDRYDQVQPGNGVWAPALRYHKGLFYLYYPDPDLGIFVTTARHAAGPWSAPVCVKAAKGWIDPCPFWDEDGRAYLVHAFAGSRAGIKSVLHVSELAPDGFSLLGEDKLVFDGHKNHPTIEGPKLYKRHGYYYIFAPGGGVPTGWQVALRSKNVFGPYEDKIVLAQGPTPTNGPHQGAWVDTPDGQQDWFLHFQDQGAYGRVVHLEPMSWKNDWPIMGLDPDGDGTGQPVLTYRKPAVRGKVAVAVPATSDEFASQTLGLQWQWQANPQPQWLGPTPAAAGQLRLAAVPAPAVVKNLYLVPNLLLQKLPAEQFTATTKLAFYPKNEGEQAGLVVLGMDYASLTLTSRGGQLHLTQNTCLQADKGNPETSSPPVALPPGQALYLRVAVRAGARCQFSYSRDGQQFTPLGAEFMAREGRWVGAKVGLFCLGAAAPTPAGYAEADWWHVTP</sequence>
<reference evidence="9 10" key="1">
    <citation type="submission" date="2019-12" db="EMBL/GenBank/DDBJ databases">
        <title>Hymenobacter sp. HMF4947 Genome sequencing and assembly.</title>
        <authorList>
            <person name="Kang H."/>
            <person name="Cha I."/>
            <person name="Kim H."/>
            <person name="Joh K."/>
        </authorList>
    </citation>
    <scope>NUCLEOTIDE SEQUENCE [LARGE SCALE GENOMIC DNA]</scope>
    <source>
        <strain evidence="9 10">HMF4947</strain>
    </source>
</reference>
<evidence type="ECO:0000256" key="3">
    <source>
        <dbReference type="ARBA" id="ARBA00023295"/>
    </source>
</evidence>
<dbReference type="InterPro" id="IPR013320">
    <property type="entry name" value="ConA-like_dom_sf"/>
</dbReference>
<dbReference type="InterPro" id="IPR041542">
    <property type="entry name" value="GH43_C2"/>
</dbReference>
<dbReference type="SUPFAM" id="SSF49899">
    <property type="entry name" value="Concanavalin A-like lectins/glucanases"/>
    <property type="match status" value="1"/>
</dbReference>
<feature type="active site" description="Proton donor" evidence="4">
    <location>
        <position position="216"/>
    </location>
</feature>
<feature type="chain" id="PRO_5029485305" evidence="7">
    <location>
        <begin position="22"/>
        <end position="543"/>
    </location>
</feature>
<dbReference type="InterPro" id="IPR023296">
    <property type="entry name" value="Glyco_hydro_beta-prop_sf"/>
</dbReference>
<dbReference type="EMBL" id="WQKZ01000002">
    <property type="protein sequence ID" value="MVN76008.1"/>
    <property type="molecule type" value="Genomic_DNA"/>
</dbReference>
<feature type="active site" description="Proton acceptor" evidence="4">
    <location>
        <position position="50"/>
    </location>
</feature>
<dbReference type="SUPFAM" id="SSF75005">
    <property type="entry name" value="Arabinanase/levansucrase/invertase"/>
    <property type="match status" value="1"/>
</dbReference>
<dbReference type="RefSeq" id="WP_157563376.1">
    <property type="nucleotide sequence ID" value="NZ_WQKZ01000002.1"/>
</dbReference>
<dbReference type="InterPro" id="IPR006710">
    <property type="entry name" value="Glyco_hydro_43"/>
</dbReference>
<proteinExistence type="inferred from homology"/>
<dbReference type="Pfam" id="PF04616">
    <property type="entry name" value="Glyco_hydro_43"/>
    <property type="match status" value="1"/>
</dbReference>
<evidence type="ECO:0000256" key="4">
    <source>
        <dbReference type="PIRSR" id="PIRSR606710-1"/>
    </source>
</evidence>
<evidence type="ECO:0000256" key="2">
    <source>
        <dbReference type="ARBA" id="ARBA00022801"/>
    </source>
</evidence>
<dbReference type="GO" id="GO:0004553">
    <property type="term" value="F:hydrolase activity, hydrolyzing O-glycosyl compounds"/>
    <property type="evidence" value="ECO:0007669"/>
    <property type="project" value="InterPro"/>
</dbReference>
<keyword evidence="10" id="KW-1185">Reference proteome</keyword>
<keyword evidence="3 6" id="KW-0326">Glycosidase</keyword>
<dbReference type="AlphaFoldDB" id="A0A7K1TC72"/>
<dbReference type="GO" id="GO:0005975">
    <property type="term" value="P:carbohydrate metabolic process"/>
    <property type="evidence" value="ECO:0007669"/>
    <property type="project" value="InterPro"/>
</dbReference>
<comment type="similarity">
    <text evidence="1 6">Belongs to the glycosyl hydrolase 43 family.</text>
</comment>
<evidence type="ECO:0000313" key="10">
    <source>
        <dbReference type="Proteomes" id="UP000441336"/>
    </source>
</evidence>
<dbReference type="Pfam" id="PF17851">
    <property type="entry name" value="GH43_C2"/>
    <property type="match status" value="1"/>
</dbReference>
<organism evidence="9 10">
    <name type="scientific">Hymenobacter ginkgonis</name>
    <dbReference type="NCBI Taxonomy" id="2682976"/>
    <lineage>
        <taxon>Bacteria</taxon>
        <taxon>Pseudomonadati</taxon>
        <taxon>Bacteroidota</taxon>
        <taxon>Cytophagia</taxon>
        <taxon>Cytophagales</taxon>
        <taxon>Hymenobacteraceae</taxon>
        <taxon>Hymenobacter</taxon>
    </lineage>
</organism>
<name>A0A7K1TC72_9BACT</name>
<keyword evidence="2 6" id="KW-0378">Hydrolase</keyword>
<evidence type="ECO:0000259" key="8">
    <source>
        <dbReference type="Pfam" id="PF17851"/>
    </source>
</evidence>
<dbReference type="PANTHER" id="PTHR42812:SF12">
    <property type="entry name" value="BETA-XYLOSIDASE-RELATED"/>
    <property type="match status" value="1"/>
</dbReference>
<accession>A0A7K1TC72</accession>
<feature type="site" description="Important for catalytic activity, responsible for pKa modulation of the active site Glu and correct orientation of both the proton donor and substrate" evidence="5">
    <location>
        <position position="158"/>
    </location>
</feature>
<protein>
    <submittedName>
        <fullName evidence="9">Family 43 glycosylhydrolase</fullName>
    </submittedName>
</protein>
<gene>
    <name evidence="9" type="ORF">GO988_06695</name>
</gene>
<dbReference type="Gene3D" id="2.115.10.20">
    <property type="entry name" value="Glycosyl hydrolase domain, family 43"/>
    <property type="match status" value="1"/>
</dbReference>
<dbReference type="Gene3D" id="2.60.120.200">
    <property type="match status" value="1"/>
</dbReference>